<feature type="compositionally biased region" description="Polar residues" evidence="1">
    <location>
        <begin position="1"/>
        <end position="16"/>
    </location>
</feature>
<feature type="compositionally biased region" description="Polar residues" evidence="1">
    <location>
        <begin position="56"/>
        <end position="65"/>
    </location>
</feature>
<dbReference type="KEGG" id="glz:GLAREA_02250"/>
<sequence length="87" mass="9939">MSSNEIHTSTQESSSPPAYDAPPTYQKDHEYTSNHPSCIIKLEQKYTKAKKMFSASKPQKMSVQTHICKDKGEQVREVPVQEEKKVK</sequence>
<feature type="region of interest" description="Disordered" evidence="1">
    <location>
        <begin position="1"/>
        <end position="36"/>
    </location>
</feature>
<feature type="compositionally biased region" description="Basic and acidic residues" evidence="1">
    <location>
        <begin position="67"/>
        <end position="87"/>
    </location>
</feature>
<feature type="region of interest" description="Disordered" evidence="1">
    <location>
        <begin position="52"/>
        <end position="87"/>
    </location>
</feature>
<proteinExistence type="predicted"/>
<accession>S3DIF9</accession>
<dbReference type="AlphaFoldDB" id="S3DIF9"/>
<keyword evidence="3" id="KW-1185">Reference proteome</keyword>
<dbReference type="GeneID" id="19461308"/>
<dbReference type="RefSeq" id="XP_008087657.1">
    <property type="nucleotide sequence ID" value="XM_008089466.1"/>
</dbReference>
<reference evidence="2 3" key="1">
    <citation type="journal article" date="2013" name="BMC Genomics">
        <title>Genomics-driven discovery of the pneumocandin biosynthetic gene cluster in the fungus Glarea lozoyensis.</title>
        <authorList>
            <person name="Chen L."/>
            <person name="Yue Q."/>
            <person name="Zhang X."/>
            <person name="Xiang M."/>
            <person name="Wang C."/>
            <person name="Li S."/>
            <person name="Che Y."/>
            <person name="Ortiz-Lopez F.J."/>
            <person name="Bills G.F."/>
            <person name="Liu X."/>
            <person name="An Z."/>
        </authorList>
    </citation>
    <scope>NUCLEOTIDE SEQUENCE [LARGE SCALE GENOMIC DNA]</scope>
    <source>
        <strain evidence="3">ATCC 20868 / MF5171</strain>
    </source>
</reference>
<evidence type="ECO:0000256" key="1">
    <source>
        <dbReference type="SAM" id="MobiDB-lite"/>
    </source>
</evidence>
<evidence type="ECO:0000313" key="2">
    <source>
        <dbReference type="EMBL" id="EPE26338.1"/>
    </source>
</evidence>
<dbReference type="EMBL" id="KE145371">
    <property type="protein sequence ID" value="EPE26338.1"/>
    <property type="molecule type" value="Genomic_DNA"/>
</dbReference>
<dbReference type="Proteomes" id="UP000016922">
    <property type="component" value="Unassembled WGS sequence"/>
</dbReference>
<name>S3DIF9_GLAL2</name>
<evidence type="ECO:0000313" key="3">
    <source>
        <dbReference type="Proteomes" id="UP000016922"/>
    </source>
</evidence>
<organism evidence="2 3">
    <name type="scientific">Glarea lozoyensis (strain ATCC 20868 / MF5171)</name>
    <dbReference type="NCBI Taxonomy" id="1116229"/>
    <lineage>
        <taxon>Eukaryota</taxon>
        <taxon>Fungi</taxon>
        <taxon>Dikarya</taxon>
        <taxon>Ascomycota</taxon>
        <taxon>Pezizomycotina</taxon>
        <taxon>Leotiomycetes</taxon>
        <taxon>Helotiales</taxon>
        <taxon>Helotiaceae</taxon>
        <taxon>Glarea</taxon>
    </lineage>
</organism>
<dbReference type="HOGENOM" id="CLU_2483565_0_0_1"/>
<protein>
    <submittedName>
        <fullName evidence="2">Uncharacterized protein</fullName>
    </submittedName>
</protein>
<gene>
    <name evidence="2" type="ORF">GLAREA_02250</name>
</gene>